<comment type="subunit">
    <text evidence="4">Component of the T-complex protein 1 (TCP1) complex.</text>
</comment>
<dbReference type="PRINTS" id="PR00304">
    <property type="entry name" value="TCOMPLEXTCP1"/>
</dbReference>
<evidence type="ECO:0000256" key="2">
    <source>
        <dbReference type="ARBA" id="ARBA00004496"/>
    </source>
</evidence>
<dbReference type="Gene3D" id="3.50.7.10">
    <property type="entry name" value="GroEL"/>
    <property type="match status" value="1"/>
</dbReference>
<dbReference type="EMBL" id="LSSN01003061">
    <property type="protein sequence ID" value="OMJ14456.1"/>
    <property type="molecule type" value="Genomic_DNA"/>
</dbReference>
<gene>
    <name evidence="13" type="ORF">AYI70_g7862</name>
    <name evidence="12" type="ORF">AYI70_g9037</name>
</gene>
<evidence type="ECO:0000313" key="14">
    <source>
        <dbReference type="Proteomes" id="UP000187283"/>
    </source>
</evidence>
<evidence type="ECO:0000256" key="7">
    <source>
        <dbReference type="ARBA" id="ARBA00022741"/>
    </source>
</evidence>
<accession>A0A1R1XD60</accession>
<evidence type="ECO:0000256" key="11">
    <source>
        <dbReference type="RuleBase" id="RU004187"/>
    </source>
</evidence>
<dbReference type="EMBL" id="LSSN01003910">
    <property type="protein sequence ID" value="OMJ12557.1"/>
    <property type="molecule type" value="Genomic_DNA"/>
</dbReference>
<reference evidence="12 14" key="1">
    <citation type="submission" date="2017-01" db="EMBL/GenBank/DDBJ databases">
        <authorList>
            <person name="Mah S.A."/>
            <person name="Swanson W.J."/>
            <person name="Moy G.W."/>
            <person name="Vacquier V.D."/>
        </authorList>
    </citation>
    <scope>NUCLEOTIDE SEQUENCE [LARGE SCALE GENOMIC DNA]</scope>
    <source>
        <strain evidence="12 14">GSMNP</strain>
    </source>
</reference>
<evidence type="ECO:0000256" key="6">
    <source>
        <dbReference type="ARBA" id="ARBA00022490"/>
    </source>
</evidence>
<dbReference type="InterPro" id="IPR017998">
    <property type="entry name" value="Chaperone_TCP-1"/>
</dbReference>
<dbReference type="PANTHER" id="PTHR11353">
    <property type="entry name" value="CHAPERONIN"/>
    <property type="match status" value="1"/>
</dbReference>
<dbReference type="GO" id="GO:0140662">
    <property type="term" value="F:ATP-dependent protein folding chaperone"/>
    <property type="evidence" value="ECO:0007669"/>
    <property type="project" value="InterPro"/>
</dbReference>
<dbReference type="STRING" id="133412.A0A1R1XD60"/>
<dbReference type="Pfam" id="PF00118">
    <property type="entry name" value="Cpn60_TCP1"/>
    <property type="match status" value="1"/>
</dbReference>
<dbReference type="InterPro" id="IPR027413">
    <property type="entry name" value="GROEL-like_equatorial_sf"/>
</dbReference>
<dbReference type="SUPFAM" id="SSF52029">
    <property type="entry name" value="GroEL apical domain-like"/>
    <property type="match status" value="1"/>
</dbReference>
<dbReference type="GO" id="GO:0005832">
    <property type="term" value="C:chaperonin-containing T-complex"/>
    <property type="evidence" value="ECO:0007669"/>
    <property type="project" value="UniProtKB-ARBA"/>
</dbReference>
<dbReference type="SUPFAM" id="SSF48592">
    <property type="entry name" value="GroEL equatorial domain-like"/>
    <property type="match status" value="1"/>
</dbReference>
<keyword evidence="9 11" id="KW-0143">Chaperone</keyword>
<proteinExistence type="inferred from homology"/>
<dbReference type="Proteomes" id="UP000187283">
    <property type="component" value="Unassembled WGS sequence"/>
</dbReference>
<dbReference type="Gene3D" id="1.10.560.10">
    <property type="entry name" value="GroEL-like equatorial domain"/>
    <property type="match status" value="1"/>
</dbReference>
<evidence type="ECO:0000313" key="13">
    <source>
        <dbReference type="EMBL" id="OMJ14456.1"/>
    </source>
</evidence>
<dbReference type="CDD" id="cd03335">
    <property type="entry name" value="TCP1_alpha"/>
    <property type="match status" value="1"/>
</dbReference>
<evidence type="ECO:0000256" key="4">
    <source>
        <dbReference type="ARBA" id="ARBA00011381"/>
    </source>
</evidence>
<protein>
    <recommendedName>
        <fullName evidence="5">T-complex protein 1 subunit alpha</fullName>
    </recommendedName>
    <alternativeName>
        <fullName evidence="10">CCT-alpha</fullName>
    </alternativeName>
</protein>
<keyword evidence="8 11" id="KW-0067">ATP-binding</keyword>
<dbReference type="PROSITE" id="PS00995">
    <property type="entry name" value="TCP1_3"/>
    <property type="match status" value="1"/>
</dbReference>
<keyword evidence="14" id="KW-1185">Reference proteome</keyword>
<comment type="function">
    <text evidence="1">Molecular chaperone; assists the folding of proteins upon ATP hydrolysis.</text>
</comment>
<comment type="subcellular location">
    <subcellularLocation>
        <location evidence="2">Cytoplasm</location>
    </subcellularLocation>
</comment>
<dbReference type="GO" id="GO:0016887">
    <property type="term" value="F:ATP hydrolysis activity"/>
    <property type="evidence" value="ECO:0007669"/>
    <property type="project" value="InterPro"/>
</dbReference>
<dbReference type="NCBIfam" id="NF041083">
    <property type="entry name" value="thermosome_beta"/>
    <property type="match status" value="1"/>
</dbReference>
<evidence type="ECO:0000256" key="5">
    <source>
        <dbReference type="ARBA" id="ARBA00014424"/>
    </source>
</evidence>
<keyword evidence="7 11" id="KW-0547">Nucleotide-binding</keyword>
<dbReference type="Gene3D" id="3.30.260.10">
    <property type="entry name" value="TCP-1-like chaperonin intermediate domain"/>
    <property type="match status" value="1"/>
</dbReference>
<dbReference type="InterPro" id="IPR027409">
    <property type="entry name" value="GroEL-like_apical_dom_sf"/>
</dbReference>
<dbReference type="InterPro" id="IPR002194">
    <property type="entry name" value="Chaperonin_TCP-1_CS"/>
</dbReference>
<keyword evidence="6" id="KW-0963">Cytoplasm</keyword>
<comment type="caution">
    <text evidence="12">The sequence shown here is derived from an EMBL/GenBank/DDBJ whole genome shotgun (WGS) entry which is preliminary data.</text>
</comment>
<dbReference type="OrthoDB" id="10248520at2759"/>
<evidence type="ECO:0000313" key="12">
    <source>
        <dbReference type="EMBL" id="OMJ12557.1"/>
    </source>
</evidence>
<name>A0A1R1XD60_9FUNG</name>
<organism evidence="12 14">
    <name type="scientific">Smittium culicis</name>
    <dbReference type="NCBI Taxonomy" id="133412"/>
    <lineage>
        <taxon>Eukaryota</taxon>
        <taxon>Fungi</taxon>
        <taxon>Fungi incertae sedis</taxon>
        <taxon>Zoopagomycota</taxon>
        <taxon>Kickxellomycotina</taxon>
        <taxon>Harpellomycetes</taxon>
        <taxon>Harpellales</taxon>
        <taxon>Legeriomycetaceae</taxon>
        <taxon>Smittium</taxon>
    </lineage>
</organism>
<sequence>MASIFENNSNESTLFIGGHRTSGAEVRQQNVLAAVSIANVVKTSLGPVGLDKMMVDDVGDVTISNDGATILNLLEVEHPAGKILVELARQQDKEVGDGTTSVVVIAAELLKRANELTKNGLHPTAIMTGYRLGCKEACKFVADHIAIKVASMDNDTLINVAKTTLSSKILGNYGNHFCEIAVDAVKAVKTTDFRGKPKYPIKAISILKIKGASATESSCISGFAIQRPYVSQAMLQKVTIAKIACIDFDLSKVRLKMGVSIVIDDPEQLENIRKREIDITKEKVEKILAAGANVILSTRGIDDVYAKMLVEVGAVAVTRIEKDELRRISKGTGATILTTLSNLEGEEVFDVSSLGVAESVSQVRLSDEDCVIIQGTKEKASSVILRGANDYMLDEMERSLHDSLCTVGRVLESSSVVPGGGAVESAVNVYLENFASTLGSREQLAVAEFASALLSIPRQLAVNAAKDSTDLVAKLRAYHSASQAPQANAARVALKYYGLDLMNGTLRDNKQAGVVEPAMSKIKMMKSATEAAIAILRIDDMIKLIPEKPKDDPHAH</sequence>
<dbReference type="InterPro" id="IPR002423">
    <property type="entry name" value="Cpn60/GroEL/TCP-1"/>
</dbReference>
<evidence type="ECO:0000256" key="9">
    <source>
        <dbReference type="ARBA" id="ARBA00023186"/>
    </source>
</evidence>
<dbReference type="PROSITE" id="PS00750">
    <property type="entry name" value="TCP1_1"/>
    <property type="match status" value="1"/>
</dbReference>
<dbReference type="PROSITE" id="PS00751">
    <property type="entry name" value="TCP1_2"/>
    <property type="match status" value="1"/>
</dbReference>
<evidence type="ECO:0000256" key="10">
    <source>
        <dbReference type="ARBA" id="ARBA00030049"/>
    </source>
</evidence>
<dbReference type="InterPro" id="IPR054827">
    <property type="entry name" value="thermosome_alpha"/>
</dbReference>
<dbReference type="NCBIfam" id="NF041082">
    <property type="entry name" value="thermosome_alpha"/>
    <property type="match status" value="1"/>
</dbReference>
<comment type="similarity">
    <text evidence="3 11">Belongs to the TCP-1 chaperonin family.</text>
</comment>
<dbReference type="InterPro" id="IPR012715">
    <property type="entry name" value="Chap_CCT_alpha"/>
</dbReference>
<dbReference type="InterPro" id="IPR053374">
    <property type="entry name" value="TCP-1_chaperonin"/>
</dbReference>
<evidence type="ECO:0000256" key="3">
    <source>
        <dbReference type="ARBA" id="ARBA00008020"/>
    </source>
</evidence>
<dbReference type="AlphaFoldDB" id="A0A1R1XD60"/>
<dbReference type="GO" id="GO:0005524">
    <property type="term" value="F:ATP binding"/>
    <property type="evidence" value="ECO:0007669"/>
    <property type="project" value="UniProtKB-KW"/>
</dbReference>
<dbReference type="InterPro" id="IPR027410">
    <property type="entry name" value="TCP-1-like_intermed_sf"/>
</dbReference>
<dbReference type="GO" id="GO:0051082">
    <property type="term" value="F:unfolded protein binding"/>
    <property type="evidence" value="ECO:0007669"/>
    <property type="project" value="InterPro"/>
</dbReference>
<evidence type="ECO:0000256" key="1">
    <source>
        <dbReference type="ARBA" id="ARBA00002912"/>
    </source>
</evidence>
<dbReference type="NCBIfam" id="TIGR02340">
    <property type="entry name" value="chap_CCT_alpha"/>
    <property type="match status" value="1"/>
</dbReference>
<evidence type="ECO:0000256" key="8">
    <source>
        <dbReference type="ARBA" id="ARBA00022840"/>
    </source>
</evidence>
<dbReference type="SUPFAM" id="SSF54849">
    <property type="entry name" value="GroEL-intermediate domain like"/>
    <property type="match status" value="1"/>
</dbReference>